<dbReference type="Pfam" id="PF02575">
    <property type="entry name" value="YbaB_DNA_bd"/>
    <property type="match status" value="1"/>
</dbReference>
<comment type="function">
    <text evidence="2">Binds to DNA and alters its conformation. May be involved in regulation of gene expression, nucleoid organization and DNA protection.</text>
</comment>
<name>A0A239PKP9_9PROT</name>
<dbReference type="InterPro" id="IPR004401">
    <property type="entry name" value="YbaB/EbfC"/>
</dbReference>
<dbReference type="GO" id="GO:0043590">
    <property type="term" value="C:bacterial nucleoid"/>
    <property type="evidence" value="ECO:0007669"/>
    <property type="project" value="UniProtKB-UniRule"/>
</dbReference>
<dbReference type="PIRSF" id="PIRSF004555">
    <property type="entry name" value="UCP004555"/>
    <property type="match status" value="1"/>
</dbReference>
<keyword evidence="2" id="KW-0963">Cytoplasm</keyword>
<dbReference type="RefSeq" id="WP_089411171.1">
    <property type="nucleotide sequence ID" value="NZ_FZQA01000001.1"/>
</dbReference>
<dbReference type="Proteomes" id="UP000198346">
    <property type="component" value="Unassembled WGS sequence"/>
</dbReference>
<dbReference type="InterPro" id="IPR036894">
    <property type="entry name" value="YbaB-like_sf"/>
</dbReference>
<proteinExistence type="inferred from homology"/>
<dbReference type="GO" id="GO:0003677">
    <property type="term" value="F:DNA binding"/>
    <property type="evidence" value="ECO:0007669"/>
    <property type="project" value="UniProtKB-UniRule"/>
</dbReference>
<keyword evidence="3" id="KW-0175">Coiled coil</keyword>
<comment type="subunit">
    <text evidence="2">Homodimer.</text>
</comment>
<comment type="subcellular location">
    <subcellularLocation>
        <location evidence="2">Cytoplasm</location>
        <location evidence="2">Nucleoid</location>
    </subcellularLocation>
</comment>
<dbReference type="PANTHER" id="PTHR33449:SF1">
    <property type="entry name" value="NUCLEOID-ASSOCIATED PROTEIN YBAB"/>
    <property type="match status" value="1"/>
</dbReference>
<dbReference type="PANTHER" id="PTHR33449">
    <property type="entry name" value="NUCLEOID-ASSOCIATED PROTEIN YBAB"/>
    <property type="match status" value="1"/>
</dbReference>
<reference evidence="4 5" key="1">
    <citation type="submission" date="2017-07" db="EMBL/GenBank/DDBJ databases">
        <authorList>
            <person name="Sun Z.S."/>
            <person name="Albrecht U."/>
            <person name="Echele G."/>
            <person name="Lee C.C."/>
        </authorList>
    </citation>
    <scope>NUCLEOTIDE SEQUENCE [LARGE SCALE GENOMIC DNA]</scope>
    <source>
        <strain evidence="4 5">CGMCC 1.12710</strain>
    </source>
</reference>
<comment type="similarity">
    <text evidence="2">Belongs to the YbaB/EbfC family.</text>
</comment>
<evidence type="ECO:0000256" key="2">
    <source>
        <dbReference type="HAMAP-Rule" id="MF_00274"/>
    </source>
</evidence>
<gene>
    <name evidence="4" type="ORF">SAMN06297382_0706</name>
</gene>
<dbReference type="NCBIfam" id="TIGR00103">
    <property type="entry name" value="DNA_YbaB_EbfC"/>
    <property type="match status" value="1"/>
</dbReference>
<keyword evidence="1 2" id="KW-0238">DNA-binding</keyword>
<organism evidence="4 5">
    <name type="scientific">Amphiplicatus metriothermophilus</name>
    <dbReference type="NCBI Taxonomy" id="1519374"/>
    <lineage>
        <taxon>Bacteria</taxon>
        <taxon>Pseudomonadati</taxon>
        <taxon>Pseudomonadota</taxon>
        <taxon>Alphaproteobacteria</taxon>
        <taxon>Parvularculales</taxon>
        <taxon>Parvularculaceae</taxon>
        <taxon>Amphiplicatus</taxon>
    </lineage>
</organism>
<evidence type="ECO:0000256" key="1">
    <source>
        <dbReference type="ARBA" id="ARBA00023125"/>
    </source>
</evidence>
<accession>A0A239PKP9</accession>
<keyword evidence="5" id="KW-1185">Reference proteome</keyword>
<evidence type="ECO:0000256" key="3">
    <source>
        <dbReference type="SAM" id="Coils"/>
    </source>
</evidence>
<dbReference type="SUPFAM" id="SSF82607">
    <property type="entry name" value="YbaB-like"/>
    <property type="match status" value="1"/>
</dbReference>
<protein>
    <recommendedName>
        <fullName evidence="2">Nucleoid-associated protein SAMN06297382_0706</fullName>
    </recommendedName>
</protein>
<evidence type="ECO:0000313" key="5">
    <source>
        <dbReference type="Proteomes" id="UP000198346"/>
    </source>
</evidence>
<dbReference type="EMBL" id="FZQA01000001">
    <property type="protein sequence ID" value="SNT68207.1"/>
    <property type="molecule type" value="Genomic_DNA"/>
</dbReference>
<dbReference type="GO" id="GO:0005829">
    <property type="term" value="C:cytosol"/>
    <property type="evidence" value="ECO:0007669"/>
    <property type="project" value="TreeGrafter"/>
</dbReference>
<sequence>MKDFSELMKQAQGLQAKMQDIQEKIAAIEVEGAAGGGMVKLTLNGKGYARAASVDPALLKEDEAEVLEDLIVAALNDAKARLEERVQEEMKALTAGLPLPPGMKLPF</sequence>
<dbReference type="OrthoDB" id="9803080at2"/>
<dbReference type="HAMAP" id="MF_00274">
    <property type="entry name" value="DNA_YbaB_EbfC"/>
    <property type="match status" value="1"/>
</dbReference>
<dbReference type="Gene3D" id="3.30.1310.10">
    <property type="entry name" value="Nucleoid-associated protein YbaB-like domain"/>
    <property type="match status" value="1"/>
</dbReference>
<dbReference type="AlphaFoldDB" id="A0A239PKP9"/>
<feature type="coiled-coil region" evidence="3">
    <location>
        <begin position="4"/>
        <end position="31"/>
    </location>
</feature>
<evidence type="ECO:0000313" key="4">
    <source>
        <dbReference type="EMBL" id="SNT68207.1"/>
    </source>
</evidence>